<dbReference type="RefSeq" id="WP_283755340.1">
    <property type="nucleotide sequence ID" value="NZ_JAQOSP010000118.1"/>
</dbReference>
<comment type="caution">
    <text evidence="2">The sequence shown here is derived from an EMBL/GenBank/DDBJ whole genome shotgun (WGS) entry which is preliminary data.</text>
</comment>
<dbReference type="EMBL" id="JAQOSP010000118">
    <property type="protein sequence ID" value="MDJ1171586.1"/>
    <property type="molecule type" value="Genomic_DNA"/>
</dbReference>
<feature type="transmembrane region" description="Helical" evidence="1">
    <location>
        <begin position="20"/>
        <end position="39"/>
    </location>
</feature>
<reference evidence="2 3" key="1">
    <citation type="submission" date="2023-01" db="EMBL/GenBank/DDBJ databases">
        <title>Novel diversity within Roseofilum (Cyanobacteria; Desertifilaceae) from marine benthic mats with descriptions of four novel species.</title>
        <authorList>
            <person name="Wang Y."/>
            <person name="Berthold D.E."/>
            <person name="Hu J."/>
            <person name="Lefler F.W."/>
            <person name="Laughinghouse H.D. IV."/>
        </authorList>
    </citation>
    <scope>NUCLEOTIDE SEQUENCE [LARGE SCALE GENOMIC DNA]</scope>
    <source>
        <strain evidence="2 3">BLCC-M154</strain>
    </source>
</reference>
<organism evidence="2 3">
    <name type="scientific">Roseofilum acuticapitatum BLCC-M154</name>
    <dbReference type="NCBI Taxonomy" id="3022444"/>
    <lineage>
        <taxon>Bacteria</taxon>
        <taxon>Bacillati</taxon>
        <taxon>Cyanobacteriota</taxon>
        <taxon>Cyanophyceae</taxon>
        <taxon>Desertifilales</taxon>
        <taxon>Desertifilaceae</taxon>
        <taxon>Roseofilum</taxon>
        <taxon>Roseofilum acuticapitatum</taxon>
    </lineage>
</organism>
<evidence type="ECO:0000256" key="1">
    <source>
        <dbReference type="SAM" id="Phobius"/>
    </source>
</evidence>
<evidence type="ECO:0000313" key="2">
    <source>
        <dbReference type="EMBL" id="MDJ1171586.1"/>
    </source>
</evidence>
<accession>A0ABT7AXD8</accession>
<name>A0ABT7AXD8_9CYAN</name>
<keyword evidence="1" id="KW-1133">Transmembrane helix</keyword>
<protein>
    <submittedName>
        <fullName evidence="2">Uncharacterized protein</fullName>
    </submittedName>
</protein>
<proteinExistence type="predicted"/>
<keyword evidence="1" id="KW-0472">Membrane</keyword>
<keyword evidence="1" id="KW-0812">Transmembrane</keyword>
<evidence type="ECO:0000313" key="3">
    <source>
        <dbReference type="Proteomes" id="UP001235303"/>
    </source>
</evidence>
<sequence>MHPSRLTFHTALNPYKAFRITAYTPLFWVMAIGLLLPYYGSLPLGLPGRPVLQSVEEQLQESLPLRCHMQAIAGDREQFPNA</sequence>
<dbReference type="Proteomes" id="UP001235303">
    <property type="component" value="Unassembled WGS sequence"/>
</dbReference>
<gene>
    <name evidence="2" type="ORF">PMG71_19325</name>
</gene>
<keyword evidence="3" id="KW-1185">Reference proteome</keyword>